<name>A0ABU9MX49_9GAMM</name>
<evidence type="ECO:0000256" key="10">
    <source>
        <dbReference type="SAM" id="SignalP"/>
    </source>
</evidence>
<accession>A0ABU9MX49</accession>
<evidence type="ECO:0000256" key="2">
    <source>
        <dbReference type="ARBA" id="ARBA00022512"/>
    </source>
</evidence>
<dbReference type="CDD" id="cd11304">
    <property type="entry name" value="Cadherin_repeat"/>
    <property type="match status" value="1"/>
</dbReference>
<keyword evidence="2" id="KW-0134">Cell wall</keyword>
<dbReference type="InterPro" id="IPR000209">
    <property type="entry name" value="Peptidase_S8/S53_dom"/>
</dbReference>
<dbReference type="Gene3D" id="2.60.40.60">
    <property type="entry name" value="Cadherins"/>
    <property type="match status" value="1"/>
</dbReference>
<evidence type="ECO:0000256" key="3">
    <source>
        <dbReference type="ARBA" id="ARBA00022525"/>
    </source>
</evidence>
<feature type="active site" description="Charge relay system" evidence="8">
    <location>
        <position position="530"/>
    </location>
</feature>
<dbReference type="Gene3D" id="3.40.50.200">
    <property type="entry name" value="Peptidase S8/S53 domain"/>
    <property type="match status" value="1"/>
</dbReference>
<dbReference type="PROSITE" id="PS50268">
    <property type="entry name" value="CADHERIN_2"/>
    <property type="match status" value="1"/>
</dbReference>
<dbReference type="InterPro" id="IPR050131">
    <property type="entry name" value="Peptidase_S8_subtilisin-like"/>
</dbReference>
<dbReference type="InterPro" id="IPR020008">
    <property type="entry name" value="GlyGly_CTERM"/>
</dbReference>
<dbReference type="PANTHER" id="PTHR43806">
    <property type="entry name" value="PEPTIDASE S8"/>
    <property type="match status" value="1"/>
</dbReference>
<comment type="caution">
    <text evidence="12">The sequence shown here is derived from an EMBL/GenBank/DDBJ whole genome shotgun (WGS) entry which is preliminary data.</text>
</comment>
<dbReference type="Pfam" id="PF02225">
    <property type="entry name" value="PA"/>
    <property type="match status" value="1"/>
</dbReference>
<dbReference type="InterPro" id="IPR015919">
    <property type="entry name" value="Cadherin-like_sf"/>
</dbReference>
<reference evidence="12 13" key="1">
    <citation type="submission" date="2024-03" db="EMBL/GenBank/DDBJ databases">
        <title>Pseudoalteromonas qingdaonensis sp. nov., isolated from the intestines of marine benthic organisms.</title>
        <authorList>
            <person name="Lin X."/>
            <person name="Fang S."/>
            <person name="Hu X."/>
        </authorList>
    </citation>
    <scope>NUCLEOTIDE SEQUENCE [LARGE SCALE GENOMIC DNA]</scope>
    <source>
        <strain evidence="12 13">YIC-827</strain>
    </source>
</reference>
<keyword evidence="6 8" id="KW-0378">Hydrolase</keyword>
<evidence type="ECO:0000313" key="13">
    <source>
        <dbReference type="Proteomes" id="UP001447008"/>
    </source>
</evidence>
<dbReference type="InterPro" id="IPR023828">
    <property type="entry name" value="Peptidase_S8_Ser-AS"/>
</dbReference>
<dbReference type="InterPro" id="IPR046450">
    <property type="entry name" value="PA_dom_sf"/>
</dbReference>
<feature type="active site" description="Charge relay system" evidence="8">
    <location>
        <position position="230"/>
    </location>
</feature>
<dbReference type="Pfam" id="PF00082">
    <property type="entry name" value="Peptidase_S8"/>
    <property type="match status" value="1"/>
</dbReference>
<keyword evidence="7 8" id="KW-0720">Serine protease</keyword>
<comment type="similarity">
    <text evidence="1 8 9">Belongs to the peptidase S8 family.</text>
</comment>
<gene>
    <name evidence="12" type="ORF">WCN91_09545</name>
</gene>
<dbReference type="InterPro" id="IPR003137">
    <property type="entry name" value="PA_domain"/>
</dbReference>
<dbReference type="EMBL" id="JBCGCU010000009">
    <property type="protein sequence ID" value="MEM0515650.1"/>
    <property type="molecule type" value="Genomic_DNA"/>
</dbReference>
<evidence type="ECO:0000256" key="5">
    <source>
        <dbReference type="ARBA" id="ARBA00022729"/>
    </source>
</evidence>
<dbReference type="PROSITE" id="PS00136">
    <property type="entry name" value="SUBTILASE_ASP"/>
    <property type="match status" value="1"/>
</dbReference>
<feature type="domain" description="Cadherin" evidence="11">
    <location>
        <begin position="985"/>
        <end position="1092"/>
    </location>
</feature>
<dbReference type="PANTHER" id="PTHR43806:SF11">
    <property type="entry name" value="CEREVISIN-RELATED"/>
    <property type="match status" value="1"/>
</dbReference>
<protein>
    <submittedName>
        <fullName evidence="12">S8 family serine peptidase</fullName>
    </submittedName>
</protein>
<dbReference type="NCBIfam" id="TIGR03501">
    <property type="entry name" value="GlyGly_CTERM"/>
    <property type="match status" value="1"/>
</dbReference>
<dbReference type="InterPro" id="IPR023827">
    <property type="entry name" value="Peptidase_S8_Asp-AS"/>
</dbReference>
<dbReference type="PRINTS" id="PR00723">
    <property type="entry name" value="SUBTILISIN"/>
</dbReference>
<evidence type="ECO:0000256" key="4">
    <source>
        <dbReference type="ARBA" id="ARBA00022670"/>
    </source>
</evidence>
<feature type="active site" description="Charge relay system" evidence="8">
    <location>
        <position position="175"/>
    </location>
</feature>
<evidence type="ECO:0000256" key="7">
    <source>
        <dbReference type="ARBA" id="ARBA00022825"/>
    </source>
</evidence>
<dbReference type="Gene3D" id="3.50.30.30">
    <property type="match status" value="1"/>
</dbReference>
<evidence type="ECO:0000259" key="11">
    <source>
        <dbReference type="PROSITE" id="PS50268"/>
    </source>
</evidence>
<evidence type="ECO:0000313" key="12">
    <source>
        <dbReference type="EMBL" id="MEM0515650.1"/>
    </source>
</evidence>
<keyword evidence="13" id="KW-1185">Reference proteome</keyword>
<evidence type="ECO:0000256" key="8">
    <source>
        <dbReference type="PROSITE-ProRule" id="PRU01240"/>
    </source>
</evidence>
<dbReference type="SUPFAM" id="SSF49313">
    <property type="entry name" value="Cadherin-like"/>
    <property type="match status" value="1"/>
</dbReference>
<dbReference type="RefSeq" id="WP_342678472.1">
    <property type="nucleotide sequence ID" value="NZ_JBCGCU010000009.1"/>
</dbReference>
<keyword evidence="5 10" id="KW-0732">Signal</keyword>
<keyword evidence="4 8" id="KW-0645">Protease</keyword>
<dbReference type="CDD" id="cd04818">
    <property type="entry name" value="PA_subtilisin_1"/>
    <property type="match status" value="1"/>
</dbReference>
<evidence type="ECO:0000256" key="6">
    <source>
        <dbReference type="ARBA" id="ARBA00022801"/>
    </source>
</evidence>
<sequence>MNQNLRRSAIALGISSALMSAPAVSATLDTQAKTLGSQYKVNVERQVAEFKQQEKNAVAWLVELNGQSLYGVNKSQQAAVSANISDMQQRVMSDMQSMDLNLKVITRTSKLANALVVDGQETDVRQLEKHTEVKAVYPVYDYELAVADSADYVKAKTLVDNGLASGKGVRVAVLDTGIDYTHAAFGGEGTLEAYAAAIADDSVTWPQGIVKGGYDFYNMDPDPIDNGTNHGTHVSHSVTGIAPDVELFVYSVCAGGCPGTAQLMALEAAMDPNQDMDIEDRVDVINMSLGGDFGDVAESAVGLFINRAVQLGTNVVISAGNDSDIPYIVGGPSTTEHALSVGAMTHPTEEVSVAKGTVAGEAAVFQGASFGPGVGSFNSDDIEVVYPDVNQTACVAFADDVDFTGKAVILDRGGCAFTLKVLAAQENGAAFVIVANNTDDGTPAPMGGFDEAVTIPSVGVSYATGVQLKEGAAFAVELTKATTAGAVADFSSRGPSVSGLLKPEITAPGVNIMTAHPGTGDGLSGASGTSFSGPITAGAMSILKEALPERNAFELKATLMNAANMDVTMTPRELDENAELAPISIIGAGLVDVEKAANLPVAAWAKDTRQAALSFGLHSLAETTTMTKTVQVKNFSNTAKTYDLDWQQRFADDAESGAIAAEFPSSVTVPAGQTVEFDVTVTIDPSKLPEWGVDFSNTWKNEAGPLLTKSELDGALVFNEGGEHALHLVYHVLPRAAAKPVLDAQKTDDGVAYTITNEGATDFAPMFIENVATDTVGDSERLDIVSGSVETFQVPSTFCDSGYGVFTTIVLNQAITSNFIGNFAADFDLDSDGAWDASVHSLSYRSFASGVPPIPVTYSVPTYSLNNLYFDSGTNYVTLQNCLEDYGLTAAELGTLDATVRFRVGEGYYDGSGVNAVDTAQGSYDFAPARIVAMAVDAQGNEVESLAPGESAQFLFADANFTILSASGSAAVVTSPRTDMAVAPSLADAEFSVDENTADGTVIGTLSAMRNAPLAGAISEFIVTDSSSTAVTVNGKGEVVVANAEQLDFDSGLEQITLTVVATDTVGQISNEATVVVKVNNLADEASEQPTTQPKVEPKKSSSSGTWGWLTLLVAPVLWLRRRRG</sequence>
<dbReference type="Proteomes" id="UP001447008">
    <property type="component" value="Unassembled WGS sequence"/>
</dbReference>
<dbReference type="InterPro" id="IPR015500">
    <property type="entry name" value="Peptidase_S8_subtilisin-rel"/>
</dbReference>
<proteinExistence type="inferred from homology"/>
<dbReference type="InterPro" id="IPR036852">
    <property type="entry name" value="Peptidase_S8/S53_dom_sf"/>
</dbReference>
<dbReference type="PROSITE" id="PS00138">
    <property type="entry name" value="SUBTILASE_SER"/>
    <property type="match status" value="1"/>
</dbReference>
<organism evidence="12 13">
    <name type="scientific">Pseudoalteromonas qingdaonensis</name>
    <dbReference type="NCBI Taxonomy" id="3131913"/>
    <lineage>
        <taxon>Bacteria</taxon>
        <taxon>Pseudomonadati</taxon>
        <taxon>Pseudomonadota</taxon>
        <taxon>Gammaproteobacteria</taxon>
        <taxon>Alteromonadales</taxon>
        <taxon>Pseudoalteromonadaceae</taxon>
        <taxon>Pseudoalteromonas</taxon>
    </lineage>
</organism>
<dbReference type="SUPFAM" id="SSF52025">
    <property type="entry name" value="PA domain"/>
    <property type="match status" value="1"/>
</dbReference>
<dbReference type="SUPFAM" id="SSF52743">
    <property type="entry name" value="Subtilisin-like"/>
    <property type="match status" value="1"/>
</dbReference>
<feature type="chain" id="PRO_5047064302" evidence="10">
    <location>
        <begin position="26"/>
        <end position="1125"/>
    </location>
</feature>
<keyword evidence="3" id="KW-0964">Secreted</keyword>
<dbReference type="PROSITE" id="PS51892">
    <property type="entry name" value="SUBTILASE"/>
    <property type="match status" value="1"/>
</dbReference>
<evidence type="ECO:0000256" key="1">
    <source>
        <dbReference type="ARBA" id="ARBA00011073"/>
    </source>
</evidence>
<dbReference type="InterPro" id="IPR002126">
    <property type="entry name" value="Cadherin-like_dom"/>
</dbReference>
<feature type="signal peptide" evidence="10">
    <location>
        <begin position="1"/>
        <end position="25"/>
    </location>
</feature>
<evidence type="ECO:0000256" key="9">
    <source>
        <dbReference type="RuleBase" id="RU003355"/>
    </source>
</evidence>